<reference evidence="14" key="1">
    <citation type="submission" date="2020-08" db="EMBL/GenBank/DDBJ databases">
        <title>Chromosome-level assembly of Southern catfish (Silurus meridionalis) provides insights into visual adaptation to the nocturnal and benthic lifestyles.</title>
        <authorList>
            <person name="Zhang Y."/>
            <person name="Wang D."/>
            <person name="Peng Z."/>
        </authorList>
    </citation>
    <scope>NUCLEOTIDE SEQUENCE</scope>
    <source>
        <strain evidence="14">SWU-2019-XX</strain>
        <tissue evidence="14">Muscle</tissue>
    </source>
</reference>
<dbReference type="PANTHER" id="PTHR25466">
    <property type="entry name" value="T-LYMPHOCYTE ACTIVATION ANTIGEN"/>
    <property type="match status" value="1"/>
</dbReference>
<dbReference type="SMART" id="SM00409">
    <property type="entry name" value="IG"/>
    <property type="match status" value="3"/>
</dbReference>
<dbReference type="InterPro" id="IPR051713">
    <property type="entry name" value="T-cell_Activation_Regulation"/>
</dbReference>
<evidence type="ECO:0000259" key="13">
    <source>
        <dbReference type="PROSITE" id="PS50835"/>
    </source>
</evidence>
<evidence type="ECO:0000256" key="6">
    <source>
        <dbReference type="ARBA" id="ARBA00023136"/>
    </source>
</evidence>
<name>A0A8T0BQU8_SILME</name>
<keyword evidence="6 11" id="KW-0472">Membrane</keyword>
<accession>A0A8T0BQU8</accession>
<feature type="signal peptide" evidence="12">
    <location>
        <begin position="1"/>
        <end position="21"/>
    </location>
</feature>
<feature type="domain" description="Ig-like" evidence="13">
    <location>
        <begin position="29"/>
        <end position="101"/>
    </location>
</feature>
<evidence type="ECO:0000256" key="3">
    <source>
        <dbReference type="ARBA" id="ARBA00022692"/>
    </source>
</evidence>
<keyword evidence="8" id="KW-0675">Receptor</keyword>
<dbReference type="SUPFAM" id="SSF48726">
    <property type="entry name" value="Immunoglobulin"/>
    <property type="match status" value="3"/>
</dbReference>
<feature type="chain" id="PRO_5035738703" description="Ig-like domain-containing protein" evidence="12">
    <location>
        <begin position="22"/>
        <end position="433"/>
    </location>
</feature>
<keyword evidence="10" id="KW-0393">Immunoglobulin domain</keyword>
<evidence type="ECO:0000256" key="8">
    <source>
        <dbReference type="ARBA" id="ARBA00023170"/>
    </source>
</evidence>
<dbReference type="GO" id="GO:0006955">
    <property type="term" value="P:immune response"/>
    <property type="evidence" value="ECO:0007669"/>
    <property type="project" value="TreeGrafter"/>
</dbReference>
<evidence type="ECO:0000256" key="10">
    <source>
        <dbReference type="ARBA" id="ARBA00023319"/>
    </source>
</evidence>
<dbReference type="GO" id="GO:0042102">
    <property type="term" value="P:positive regulation of T cell proliferation"/>
    <property type="evidence" value="ECO:0007669"/>
    <property type="project" value="TreeGrafter"/>
</dbReference>
<dbReference type="GO" id="GO:0042130">
    <property type="term" value="P:negative regulation of T cell proliferation"/>
    <property type="evidence" value="ECO:0007669"/>
    <property type="project" value="TreeGrafter"/>
</dbReference>
<dbReference type="GO" id="GO:0071222">
    <property type="term" value="P:cellular response to lipopolysaccharide"/>
    <property type="evidence" value="ECO:0007669"/>
    <property type="project" value="TreeGrafter"/>
</dbReference>
<dbReference type="PANTHER" id="PTHR25466:SF14">
    <property type="entry name" value="BUTYROPHILIN SUBFAMILY 2 MEMBER A2-LIKE-RELATED"/>
    <property type="match status" value="1"/>
</dbReference>
<evidence type="ECO:0000256" key="5">
    <source>
        <dbReference type="ARBA" id="ARBA00022989"/>
    </source>
</evidence>
<evidence type="ECO:0000256" key="11">
    <source>
        <dbReference type="SAM" id="Phobius"/>
    </source>
</evidence>
<keyword evidence="4 12" id="KW-0732">Signal</keyword>
<sequence length="433" mass="49440">MQLSVLYIFTWVLIFCCRIQALSIEAQRGADVTLSCKVSDIPERSIVQWERNEVPILDSTLFYNRTAYIILHNVDQRSQGEYHCILKSQGKKEIYKTQTLVVSEYAQSKKYILYRECSNSSSLFLICKSKTSYHRVAWIRVLNKTKEVMIAAEKEKNLTVHEAIVPGEHSSKFYNGNDFVFHISPVKFNYSGAYRCLVDNKNTYSSIMLHTVRVFAEPDVLIRNQSVLLTCEVSDITENVILAWLRMEGNMAMLIKQGVLTRKDKKREVSVSLNRVYEDQLFYQCAVFSENKLRALAPIKLHLVQSLREGPQSAIPKHTTVPTRHAITGNTVEENIDTQTLLVAVFTLFGFMVVVLGALVFYRRRKSSTDAGMGKAEDKDEEVHYETITIVELDHGACGNIKRNKQIPDTIDSVIYSTINYSTNKSEELEGKC</sequence>
<feature type="domain" description="Ig-like" evidence="13">
    <location>
        <begin position="224"/>
        <end position="297"/>
    </location>
</feature>
<evidence type="ECO:0000256" key="7">
    <source>
        <dbReference type="ARBA" id="ARBA00023157"/>
    </source>
</evidence>
<evidence type="ECO:0000256" key="9">
    <source>
        <dbReference type="ARBA" id="ARBA00023180"/>
    </source>
</evidence>
<comment type="caution">
    <text evidence="14">The sequence shown here is derived from an EMBL/GenBank/DDBJ whole genome shotgun (WGS) entry which is preliminary data.</text>
</comment>
<dbReference type="Proteomes" id="UP000606274">
    <property type="component" value="Unassembled WGS sequence"/>
</dbReference>
<dbReference type="InterPro" id="IPR007110">
    <property type="entry name" value="Ig-like_dom"/>
</dbReference>
<dbReference type="InterPro" id="IPR013783">
    <property type="entry name" value="Ig-like_fold"/>
</dbReference>
<keyword evidence="3 11" id="KW-0812">Transmembrane</keyword>
<dbReference type="Gene3D" id="2.60.40.10">
    <property type="entry name" value="Immunoglobulins"/>
    <property type="match status" value="2"/>
</dbReference>
<comment type="subcellular location">
    <subcellularLocation>
        <location evidence="1">Cell membrane</location>
        <topology evidence="1">Single-pass type I membrane protein</topology>
    </subcellularLocation>
</comment>
<evidence type="ECO:0000256" key="2">
    <source>
        <dbReference type="ARBA" id="ARBA00022475"/>
    </source>
</evidence>
<dbReference type="EMBL" id="JABFDY010000003">
    <property type="protein sequence ID" value="KAF7709225.1"/>
    <property type="molecule type" value="Genomic_DNA"/>
</dbReference>
<dbReference type="InterPro" id="IPR036179">
    <property type="entry name" value="Ig-like_dom_sf"/>
</dbReference>
<protein>
    <recommendedName>
        <fullName evidence="13">Ig-like domain-containing protein</fullName>
    </recommendedName>
</protein>
<dbReference type="Pfam" id="PF13927">
    <property type="entry name" value="Ig_3"/>
    <property type="match status" value="1"/>
</dbReference>
<evidence type="ECO:0000256" key="12">
    <source>
        <dbReference type="SAM" id="SignalP"/>
    </source>
</evidence>
<gene>
    <name evidence="14" type="ORF">HF521_016075</name>
</gene>
<feature type="transmembrane region" description="Helical" evidence="11">
    <location>
        <begin position="341"/>
        <end position="362"/>
    </location>
</feature>
<dbReference type="OrthoDB" id="9937043at2759"/>
<evidence type="ECO:0000256" key="1">
    <source>
        <dbReference type="ARBA" id="ARBA00004251"/>
    </source>
</evidence>
<dbReference type="AlphaFoldDB" id="A0A8T0BQU8"/>
<evidence type="ECO:0000313" key="15">
    <source>
        <dbReference type="Proteomes" id="UP000606274"/>
    </source>
</evidence>
<keyword evidence="2" id="KW-1003">Cell membrane</keyword>
<keyword evidence="5 11" id="KW-1133">Transmembrane helix</keyword>
<dbReference type="GO" id="GO:0007166">
    <property type="term" value="P:cell surface receptor signaling pathway"/>
    <property type="evidence" value="ECO:0007669"/>
    <property type="project" value="TreeGrafter"/>
</dbReference>
<proteinExistence type="predicted"/>
<dbReference type="PROSITE" id="PS50835">
    <property type="entry name" value="IG_LIKE"/>
    <property type="match status" value="2"/>
</dbReference>
<dbReference type="GO" id="GO:0031295">
    <property type="term" value="P:T cell costimulation"/>
    <property type="evidence" value="ECO:0007669"/>
    <property type="project" value="TreeGrafter"/>
</dbReference>
<evidence type="ECO:0000256" key="4">
    <source>
        <dbReference type="ARBA" id="ARBA00022729"/>
    </source>
</evidence>
<keyword evidence="9" id="KW-0325">Glycoprotein</keyword>
<dbReference type="GO" id="GO:0009897">
    <property type="term" value="C:external side of plasma membrane"/>
    <property type="evidence" value="ECO:0007669"/>
    <property type="project" value="TreeGrafter"/>
</dbReference>
<organism evidence="14 15">
    <name type="scientific">Silurus meridionalis</name>
    <name type="common">Southern catfish</name>
    <name type="synonym">Silurus soldatovi meridionalis</name>
    <dbReference type="NCBI Taxonomy" id="175797"/>
    <lineage>
        <taxon>Eukaryota</taxon>
        <taxon>Metazoa</taxon>
        <taxon>Chordata</taxon>
        <taxon>Craniata</taxon>
        <taxon>Vertebrata</taxon>
        <taxon>Euteleostomi</taxon>
        <taxon>Actinopterygii</taxon>
        <taxon>Neopterygii</taxon>
        <taxon>Teleostei</taxon>
        <taxon>Ostariophysi</taxon>
        <taxon>Siluriformes</taxon>
        <taxon>Siluridae</taxon>
        <taxon>Silurus</taxon>
    </lineage>
</organism>
<dbReference type="InterPro" id="IPR003599">
    <property type="entry name" value="Ig_sub"/>
</dbReference>
<keyword evidence="7" id="KW-1015">Disulfide bond</keyword>
<keyword evidence="15" id="KW-1185">Reference proteome</keyword>
<evidence type="ECO:0000313" key="14">
    <source>
        <dbReference type="EMBL" id="KAF7709225.1"/>
    </source>
</evidence>